<dbReference type="InterPro" id="IPR000653">
    <property type="entry name" value="DegT/StrS_aminotransferase"/>
</dbReference>
<dbReference type="EC" id="2.6.1.102" evidence="8"/>
<evidence type="ECO:0000256" key="12">
    <source>
        <dbReference type="RuleBase" id="RU004508"/>
    </source>
</evidence>
<dbReference type="NCBIfam" id="TIGR04181">
    <property type="entry name" value="NHT_00031"/>
    <property type="match status" value="1"/>
</dbReference>
<dbReference type="EMBL" id="FTPK01000002">
    <property type="protein sequence ID" value="SIT68407.1"/>
    <property type="molecule type" value="Genomic_DNA"/>
</dbReference>
<comment type="catalytic activity">
    <reaction evidence="7">
        <text>GDP-alpha-D-perosamine + 2-oxoglutarate = GDP-4-dehydro-alpha-D-rhamnose + L-glutamate</text>
        <dbReference type="Rhea" id="RHEA:36779"/>
        <dbReference type="ChEBI" id="CHEBI:16810"/>
        <dbReference type="ChEBI" id="CHEBI:29985"/>
        <dbReference type="ChEBI" id="CHEBI:57964"/>
        <dbReference type="ChEBI" id="CHEBI:73996"/>
        <dbReference type="EC" id="2.6.1.102"/>
    </reaction>
</comment>
<evidence type="ECO:0000313" key="14">
    <source>
        <dbReference type="Proteomes" id="UP000223759"/>
    </source>
</evidence>
<feature type="active site" description="Proton acceptor" evidence="10">
    <location>
        <position position="225"/>
    </location>
</feature>
<evidence type="ECO:0000256" key="7">
    <source>
        <dbReference type="ARBA" id="ARBA00051587"/>
    </source>
</evidence>
<dbReference type="AlphaFoldDB" id="A0A1R3VU38"/>
<accession>A0A1R3VU38</accession>
<evidence type="ECO:0000256" key="8">
    <source>
        <dbReference type="ARBA" id="ARBA00066317"/>
    </source>
</evidence>
<comment type="similarity">
    <text evidence="6 12">Belongs to the DegT/DnrJ/EryC1 family.</text>
</comment>
<comment type="pathway">
    <text evidence="2">Bacterial outer membrane biogenesis; LPS O-antigen biosynthesis.</text>
</comment>
<comment type="cofactor">
    <cofactor evidence="1">
        <name>pyridoxal 5'-phosphate</name>
        <dbReference type="ChEBI" id="CHEBI:597326"/>
    </cofactor>
</comment>
<sequence length="394" mass="42761">MQQDVATAMKTSLEQSVIQALRSVLGDGSCVLHEPRFQGNEQAYVQECITSTFVSSVGRYVDRFEQELAAFTGARRAVAVVNGTAALQVALQLAGVQAGDEVIVPTLTFVATANAVHYLGATPHFVDSAEDTLGMDPAALKDWLKHVAEPTAAGSRNRHTGCPIRAIVPMHTFGHPCDLEGLLTIAHDYRLALVEDAAESLGSYYQGQHTGAFGELGALSFNGNKVITTGGGGAILTNDERLADHAKHLTTTAKQPHRWDYVHDEIGYNFRMPNLNAALGCAQFEQLPSFLASKRRLAERYAEAFRGVESVRLMREPKDCRSNYWLQTLLLDEAVADQRDAVLTATNDAGLMTRPAWGLLHQLPPYQQCPRAPLSVAESLARRLINIPSSAGLA</sequence>
<dbReference type="PANTHER" id="PTHR30244:SF30">
    <property type="entry name" value="BLR5990 PROTEIN"/>
    <property type="match status" value="1"/>
</dbReference>
<keyword evidence="5 11" id="KW-0663">Pyridoxal phosphate</keyword>
<name>A0A1R3VU38_9GAMM</name>
<evidence type="ECO:0000256" key="11">
    <source>
        <dbReference type="PIRSR" id="PIRSR000390-2"/>
    </source>
</evidence>
<evidence type="ECO:0000256" key="6">
    <source>
        <dbReference type="ARBA" id="ARBA00037999"/>
    </source>
</evidence>
<evidence type="ECO:0000256" key="4">
    <source>
        <dbReference type="ARBA" id="ARBA00022679"/>
    </source>
</evidence>
<evidence type="ECO:0000256" key="9">
    <source>
        <dbReference type="ARBA" id="ARBA00074221"/>
    </source>
</evidence>
<dbReference type="GO" id="GO:0102933">
    <property type="term" value="F:GDP-4-dehydro-6-deoxy-D-mannose-4-aminotransferase activity"/>
    <property type="evidence" value="ECO:0007669"/>
    <property type="project" value="UniProtKB-EC"/>
</dbReference>
<dbReference type="FunFam" id="3.40.640.10:FF:000090">
    <property type="entry name" value="Pyridoxal phosphate-dependent aminotransferase"/>
    <property type="match status" value="1"/>
</dbReference>
<dbReference type="InterPro" id="IPR015424">
    <property type="entry name" value="PyrdxlP-dep_Trfase"/>
</dbReference>
<dbReference type="GO" id="GO:0030170">
    <property type="term" value="F:pyridoxal phosphate binding"/>
    <property type="evidence" value="ECO:0007669"/>
    <property type="project" value="TreeGrafter"/>
</dbReference>
<reference evidence="13 14" key="1">
    <citation type="submission" date="2017-01" db="EMBL/GenBank/DDBJ databases">
        <authorList>
            <person name="Mah S.A."/>
            <person name="Swanson W.J."/>
            <person name="Moy G.W."/>
            <person name="Vacquier V.D."/>
        </authorList>
    </citation>
    <scope>NUCLEOTIDE SEQUENCE [LARGE SCALE GENOMIC DNA]</scope>
    <source>
        <strain evidence="13 14">M9</strain>
    </source>
</reference>
<keyword evidence="14" id="KW-1185">Reference proteome</keyword>
<dbReference type="SUPFAM" id="SSF53383">
    <property type="entry name" value="PLP-dependent transferases"/>
    <property type="match status" value="1"/>
</dbReference>
<dbReference type="InterPro" id="IPR026385">
    <property type="entry name" value="LegC-like"/>
</dbReference>
<protein>
    <recommendedName>
        <fullName evidence="9">GDP-perosamine synthase</fullName>
        <ecNumber evidence="8">2.6.1.102</ecNumber>
    </recommendedName>
</protein>
<evidence type="ECO:0000256" key="5">
    <source>
        <dbReference type="ARBA" id="ARBA00022898"/>
    </source>
</evidence>
<evidence type="ECO:0000313" key="13">
    <source>
        <dbReference type="EMBL" id="SIT68407.1"/>
    </source>
</evidence>
<keyword evidence="3 13" id="KW-0032">Aminotransferase</keyword>
<evidence type="ECO:0000256" key="2">
    <source>
        <dbReference type="ARBA" id="ARBA00005125"/>
    </source>
</evidence>
<dbReference type="Gene3D" id="3.90.1150.10">
    <property type="entry name" value="Aspartate Aminotransferase, domain 1"/>
    <property type="match status" value="1"/>
</dbReference>
<evidence type="ECO:0000256" key="10">
    <source>
        <dbReference type="PIRSR" id="PIRSR000390-1"/>
    </source>
</evidence>
<dbReference type="RefSeq" id="WP_234982798.1">
    <property type="nucleotide sequence ID" value="NZ_CP023018.1"/>
</dbReference>
<dbReference type="Gene3D" id="3.40.640.10">
    <property type="entry name" value="Type I PLP-dependent aspartate aminotransferase-like (Major domain)"/>
    <property type="match status" value="1"/>
</dbReference>
<dbReference type="Pfam" id="PF01041">
    <property type="entry name" value="DegT_DnrJ_EryC1"/>
    <property type="match status" value="1"/>
</dbReference>
<dbReference type="Proteomes" id="UP000223759">
    <property type="component" value="Unassembled WGS sequence"/>
</dbReference>
<dbReference type="InterPro" id="IPR015421">
    <property type="entry name" value="PyrdxlP-dep_Trfase_major"/>
</dbReference>
<gene>
    <name evidence="13" type="ORF">SAMN05216526_0843</name>
</gene>
<evidence type="ECO:0000256" key="3">
    <source>
        <dbReference type="ARBA" id="ARBA00022576"/>
    </source>
</evidence>
<organism evidence="13 14">
    <name type="scientific">Ectothiorhodosinus mongolicus</name>
    <dbReference type="NCBI Taxonomy" id="233100"/>
    <lineage>
        <taxon>Bacteria</taxon>
        <taxon>Pseudomonadati</taxon>
        <taxon>Pseudomonadota</taxon>
        <taxon>Gammaproteobacteria</taxon>
        <taxon>Chromatiales</taxon>
        <taxon>Ectothiorhodospiraceae</taxon>
        <taxon>Ectothiorhodosinus</taxon>
    </lineage>
</organism>
<proteinExistence type="inferred from homology"/>
<feature type="modified residue" description="N6-(pyridoxal phosphate)lysine" evidence="11">
    <location>
        <position position="225"/>
    </location>
</feature>
<dbReference type="PIRSF" id="PIRSF000390">
    <property type="entry name" value="PLP_StrS"/>
    <property type="match status" value="1"/>
</dbReference>
<dbReference type="PANTHER" id="PTHR30244">
    <property type="entry name" value="TRANSAMINASE"/>
    <property type="match status" value="1"/>
</dbReference>
<dbReference type="GO" id="GO:0000271">
    <property type="term" value="P:polysaccharide biosynthetic process"/>
    <property type="evidence" value="ECO:0007669"/>
    <property type="project" value="TreeGrafter"/>
</dbReference>
<dbReference type="STRING" id="233100.SAMN05216526_0843"/>
<dbReference type="InterPro" id="IPR015422">
    <property type="entry name" value="PyrdxlP-dep_Trfase_small"/>
</dbReference>
<evidence type="ECO:0000256" key="1">
    <source>
        <dbReference type="ARBA" id="ARBA00001933"/>
    </source>
</evidence>
<dbReference type="CDD" id="cd00616">
    <property type="entry name" value="AHBA_syn"/>
    <property type="match status" value="1"/>
</dbReference>
<keyword evidence="4 13" id="KW-0808">Transferase</keyword>